<dbReference type="Gene3D" id="1.10.443.10">
    <property type="entry name" value="Intergrase catalytic core"/>
    <property type="match status" value="1"/>
</dbReference>
<keyword evidence="10" id="KW-1185">Reference proteome</keyword>
<dbReference type="PANTHER" id="PTHR30349">
    <property type="entry name" value="PHAGE INTEGRASE-RELATED"/>
    <property type="match status" value="1"/>
</dbReference>
<dbReference type="PANTHER" id="PTHR30349:SF41">
    <property type="entry name" value="INTEGRASE_RECOMBINASE PROTEIN MJ0367-RELATED"/>
    <property type="match status" value="1"/>
</dbReference>
<dbReference type="GO" id="GO:0015074">
    <property type="term" value="P:DNA integration"/>
    <property type="evidence" value="ECO:0007669"/>
    <property type="project" value="UniProtKB-KW"/>
</dbReference>
<reference evidence="9 10" key="1">
    <citation type="submission" date="2019-12" db="EMBL/GenBank/DDBJ databases">
        <authorList>
            <person name="Zhang Y.-J."/>
        </authorList>
    </citation>
    <scope>NUCLEOTIDE SEQUENCE [LARGE SCALE GENOMIC DNA]</scope>
    <source>
        <strain evidence="9 10">CY05</strain>
    </source>
</reference>
<dbReference type="GO" id="GO:0003677">
    <property type="term" value="F:DNA binding"/>
    <property type="evidence" value="ECO:0007669"/>
    <property type="project" value="UniProtKB-UniRule"/>
</dbReference>
<dbReference type="InterPro" id="IPR010998">
    <property type="entry name" value="Integrase_recombinase_N"/>
</dbReference>
<evidence type="ECO:0000259" key="7">
    <source>
        <dbReference type="PROSITE" id="PS51898"/>
    </source>
</evidence>
<keyword evidence="3 5" id="KW-0238">DNA-binding</keyword>
<evidence type="ECO:0000313" key="10">
    <source>
        <dbReference type="Proteomes" id="UP000478892"/>
    </source>
</evidence>
<feature type="compositionally biased region" description="Basic and acidic residues" evidence="6">
    <location>
        <begin position="397"/>
        <end position="410"/>
    </location>
</feature>
<dbReference type="InterPro" id="IPR002104">
    <property type="entry name" value="Integrase_catalytic"/>
</dbReference>
<evidence type="ECO:0000256" key="2">
    <source>
        <dbReference type="ARBA" id="ARBA00022908"/>
    </source>
</evidence>
<dbReference type="EMBL" id="WQLV01000022">
    <property type="protein sequence ID" value="MVO18484.1"/>
    <property type="molecule type" value="Genomic_DNA"/>
</dbReference>
<evidence type="ECO:0000256" key="3">
    <source>
        <dbReference type="ARBA" id="ARBA00023125"/>
    </source>
</evidence>
<sequence length="410" mass="46358">MECLNTNTALHQIDERNGAKPVCVGKKSQDRVRVAPSPNDRTIHNWQLYAGRYDVKTTDAHLTSIRDFEMFYGCNCFTKLRDQDAGLYRNWLVDRGNLQPDKGGLSSSTIRHRASHLASFFNWLLKQEGYRRLSPNIPDQFDLPKRQMAKVLPRENKAYPTLEEAKAMVDSMPSTTRLQRRDRAMVALAFLTALRAGALVTLRLKHLNVEAQTVTQDGTEMRAKNGKSLVVQWFPGVEVFEPFVTEWKAELEALGFNPADALFPDGKHIRRRIYEDEAIPPLRTNGPINQAFAIASAVIGKAYSPHSARHCLKALGDQLCDSAQERKAWSLNMGHESEVITNTHYGKMTSESRMQTLGQVGKNVGVSDNDIELMLKYTLNELAPGTPEHNRAKKLVRQREDLRDETSVIE</sequence>
<evidence type="ECO:0000256" key="4">
    <source>
        <dbReference type="ARBA" id="ARBA00023172"/>
    </source>
</evidence>
<evidence type="ECO:0000256" key="5">
    <source>
        <dbReference type="PROSITE-ProRule" id="PRU01248"/>
    </source>
</evidence>
<accession>A0A6L6WLB8</accession>
<dbReference type="InterPro" id="IPR013762">
    <property type="entry name" value="Integrase-like_cat_sf"/>
</dbReference>
<keyword evidence="2" id="KW-0229">DNA integration</keyword>
<evidence type="ECO:0000259" key="8">
    <source>
        <dbReference type="PROSITE" id="PS51900"/>
    </source>
</evidence>
<evidence type="ECO:0000313" key="9">
    <source>
        <dbReference type="EMBL" id="MVO18484.1"/>
    </source>
</evidence>
<dbReference type="InterPro" id="IPR044068">
    <property type="entry name" value="CB"/>
</dbReference>
<gene>
    <name evidence="9" type="ORF">GO984_21935</name>
</gene>
<dbReference type="AlphaFoldDB" id="A0A6L6WLB8"/>
<dbReference type="InterPro" id="IPR050090">
    <property type="entry name" value="Tyrosine_recombinase_XerCD"/>
</dbReference>
<name>A0A6L6WLB8_9RHOB</name>
<dbReference type="Proteomes" id="UP000478892">
    <property type="component" value="Unassembled WGS sequence"/>
</dbReference>
<comment type="similarity">
    <text evidence="1">Belongs to the 'phage' integrase family.</text>
</comment>
<dbReference type="GO" id="GO:0006310">
    <property type="term" value="P:DNA recombination"/>
    <property type="evidence" value="ECO:0007669"/>
    <property type="project" value="UniProtKB-KW"/>
</dbReference>
<keyword evidence="4" id="KW-0233">DNA recombination</keyword>
<evidence type="ECO:0000256" key="6">
    <source>
        <dbReference type="SAM" id="MobiDB-lite"/>
    </source>
</evidence>
<dbReference type="Pfam" id="PF13495">
    <property type="entry name" value="Phage_int_SAM_4"/>
    <property type="match status" value="1"/>
</dbReference>
<dbReference type="CDD" id="cd00397">
    <property type="entry name" value="DNA_BRE_C"/>
    <property type="match status" value="1"/>
</dbReference>
<comment type="caution">
    <text evidence="9">The sequence shown here is derived from an EMBL/GenBank/DDBJ whole genome shotgun (WGS) entry which is preliminary data.</text>
</comment>
<dbReference type="InterPro" id="IPR011010">
    <property type="entry name" value="DNA_brk_join_enz"/>
</dbReference>
<feature type="region of interest" description="Disordered" evidence="6">
    <location>
        <begin position="384"/>
        <end position="410"/>
    </location>
</feature>
<dbReference type="Gene3D" id="1.10.150.130">
    <property type="match status" value="1"/>
</dbReference>
<organism evidence="9 10">
    <name type="scientific">Parasedimentitalea huanghaiensis</name>
    <dbReference type="NCBI Taxonomy" id="2682100"/>
    <lineage>
        <taxon>Bacteria</taxon>
        <taxon>Pseudomonadati</taxon>
        <taxon>Pseudomonadota</taxon>
        <taxon>Alphaproteobacteria</taxon>
        <taxon>Rhodobacterales</taxon>
        <taxon>Paracoccaceae</taxon>
        <taxon>Parasedimentitalea</taxon>
    </lineage>
</organism>
<dbReference type="PROSITE" id="PS51900">
    <property type="entry name" value="CB"/>
    <property type="match status" value="1"/>
</dbReference>
<protein>
    <submittedName>
        <fullName evidence="9">Tyrosine-type recombinase/integrase</fullName>
    </submittedName>
</protein>
<dbReference type="PROSITE" id="PS51898">
    <property type="entry name" value="TYR_RECOMBINASE"/>
    <property type="match status" value="1"/>
</dbReference>
<feature type="domain" description="Tyr recombinase" evidence="7">
    <location>
        <begin position="155"/>
        <end position="359"/>
    </location>
</feature>
<feature type="domain" description="Core-binding (CB)" evidence="8">
    <location>
        <begin position="37"/>
        <end position="125"/>
    </location>
</feature>
<dbReference type="InterPro" id="IPR004107">
    <property type="entry name" value="Integrase_SAM-like_N"/>
</dbReference>
<proteinExistence type="inferred from homology"/>
<dbReference type="SUPFAM" id="SSF56349">
    <property type="entry name" value="DNA breaking-rejoining enzymes"/>
    <property type="match status" value="1"/>
</dbReference>
<evidence type="ECO:0000256" key="1">
    <source>
        <dbReference type="ARBA" id="ARBA00008857"/>
    </source>
</evidence>